<sequence>MTWWLLQRHLVHTVLIPCDERRADARPIDSFTIAYCQSHSCLRVTPYRAVFVRRCRQAGWDTGATHDARATAAGLSRHGGRETLRGFLLPTRWAVRTIVVSGGGPCPRGCRSCMPRSMGSCREDCAASLTDGMPAPKPRALKPPSRDQRAMLVCGPMSRCSLAINDATAVRSRVGRPDELAISRQKARAIQTSLRPPLLGACYRISTIRRWRDPYEPKGWRPGRERDYLCRSRSEATAR</sequence>
<organism evidence="1 2">
    <name type="scientific">Microdochium trichocladiopsis</name>
    <dbReference type="NCBI Taxonomy" id="1682393"/>
    <lineage>
        <taxon>Eukaryota</taxon>
        <taxon>Fungi</taxon>
        <taxon>Dikarya</taxon>
        <taxon>Ascomycota</taxon>
        <taxon>Pezizomycotina</taxon>
        <taxon>Sordariomycetes</taxon>
        <taxon>Xylariomycetidae</taxon>
        <taxon>Xylariales</taxon>
        <taxon>Microdochiaceae</taxon>
        <taxon>Microdochium</taxon>
    </lineage>
</organism>
<dbReference type="EMBL" id="JAGTJQ010000010">
    <property type="protein sequence ID" value="KAH7021426.1"/>
    <property type="molecule type" value="Genomic_DNA"/>
</dbReference>
<protein>
    <submittedName>
        <fullName evidence="1">Uncharacterized protein</fullName>
    </submittedName>
</protein>
<accession>A0A9P8XWY2</accession>
<evidence type="ECO:0000313" key="2">
    <source>
        <dbReference type="Proteomes" id="UP000756346"/>
    </source>
</evidence>
<reference evidence="1" key="1">
    <citation type="journal article" date="2021" name="Nat. Commun.">
        <title>Genetic determinants of endophytism in the Arabidopsis root mycobiome.</title>
        <authorList>
            <person name="Mesny F."/>
            <person name="Miyauchi S."/>
            <person name="Thiergart T."/>
            <person name="Pickel B."/>
            <person name="Atanasova L."/>
            <person name="Karlsson M."/>
            <person name="Huettel B."/>
            <person name="Barry K.W."/>
            <person name="Haridas S."/>
            <person name="Chen C."/>
            <person name="Bauer D."/>
            <person name="Andreopoulos W."/>
            <person name="Pangilinan J."/>
            <person name="LaButti K."/>
            <person name="Riley R."/>
            <person name="Lipzen A."/>
            <person name="Clum A."/>
            <person name="Drula E."/>
            <person name="Henrissat B."/>
            <person name="Kohler A."/>
            <person name="Grigoriev I.V."/>
            <person name="Martin F.M."/>
            <person name="Hacquard S."/>
        </authorList>
    </citation>
    <scope>NUCLEOTIDE SEQUENCE</scope>
    <source>
        <strain evidence="1">MPI-CAGE-CH-0230</strain>
    </source>
</reference>
<evidence type="ECO:0000313" key="1">
    <source>
        <dbReference type="EMBL" id="KAH7021426.1"/>
    </source>
</evidence>
<gene>
    <name evidence="1" type="ORF">B0I36DRAFT_31968</name>
</gene>
<dbReference type="AlphaFoldDB" id="A0A9P8XWY2"/>
<name>A0A9P8XWY2_9PEZI</name>
<dbReference type="GeneID" id="70182990"/>
<keyword evidence="2" id="KW-1185">Reference proteome</keyword>
<comment type="caution">
    <text evidence="1">The sequence shown here is derived from an EMBL/GenBank/DDBJ whole genome shotgun (WGS) entry which is preliminary data.</text>
</comment>
<dbReference type="RefSeq" id="XP_046007627.1">
    <property type="nucleotide sequence ID" value="XM_046153444.1"/>
</dbReference>
<proteinExistence type="predicted"/>
<dbReference type="Proteomes" id="UP000756346">
    <property type="component" value="Unassembled WGS sequence"/>
</dbReference>